<dbReference type="InterPro" id="IPR001296">
    <property type="entry name" value="Glyco_trans_1"/>
</dbReference>
<proteinExistence type="predicted"/>
<dbReference type="SUPFAM" id="SSF53756">
    <property type="entry name" value="UDP-Glycosyltransferase/glycogen phosphorylase"/>
    <property type="match status" value="1"/>
</dbReference>
<dbReference type="PANTHER" id="PTHR45947">
    <property type="entry name" value="SULFOQUINOVOSYL TRANSFERASE SQD2"/>
    <property type="match status" value="1"/>
</dbReference>
<dbReference type="Gene3D" id="3.40.50.2000">
    <property type="entry name" value="Glycogen Phosphorylase B"/>
    <property type="match status" value="1"/>
</dbReference>
<dbReference type="EMBL" id="BARU01014074">
    <property type="protein sequence ID" value="GAH31350.1"/>
    <property type="molecule type" value="Genomic_DNA"/>
</dbReference>
<feature type="non-terminal residue" evidence="2">
    <location>
        <position position="73"/>
    </location>
</feature>
<reference evidence="2" key="1">
    <citation type="journal article" date="2014" name="Front. Microbiol.">
        <title>High frequency of phylogenetically diverse reductive dehalogenase-homologous genes in deep subseafloor sedimentary metagenomes.</title>
        <authorList>
            <person name="Kawai M."/>
            <person name="Futagami T."/>
            <person name="Toyoda A."/>
            <person name="Takaki Y."/>
            <person name="Nishi S."/>
            <person name="Hori S."/>
            <person name="Arai W."/>
            <person name="Tsubouchi T."/>
            <person name="Morono Y."/>
            <person name="Uchiyama I."/>
            <person name="Ito T."/>
            <person name="Fujiyama A."/>
            <person name="Inagaki F."/>
            <person name="Takami H."/>
        </authorList>
    </citation>
    <scope>NUCLEOTIDE SEQUENCE</scope>
    <source>
        <strain evidence="2">Expedition CK06-06</strain>
    </source>
</reference>
<dbReference type="InterPro" id="IPR050194">
    <property type="entry name" value="Glycosyltransferase_grp1"/>
</dbReference>
<dbReference type="AlphaFoldDB" id="X1FFP7"/>
<name>X1FFP7_9ZZZZ</name>
<comment type="caution">
    <text evidence="2">The sequence shown here is derived from an EMBL/GenBank/DDBJ whole genome shotgun (WGS) entry which is preliminary data.</text>
</comment>
<evidence type="ECO:0000313" key="2">
    <source>
        <dbReference type="EMBL" id="GAH31350.1"/>
    </source>
</evidence>
<dbReference type="PANTHER" id="PTHR45947:SF3">
    <property type="entry name" value="SULFOQUINOVOSYL TRANSFERASE SQD2"/>
    <property type="match status" value="1"/>
</dbReference>
<dbReference type="Pfam" id="PF00534">
    <property type="entry name" value="Glycos_transf_1"/>
    <property type="match status" value="1"/>
</dbReference>
<protein>
    <recommendedName>
        <fullName evidence="1">Glycosyl transferase family 1 domain-containing protein</fullName>
    </recommendedName>
</protein>
<feature type="domain" description="Glycosyl transferase family 1" evidence="1">
    <location>
        <begin position="2"/>
        <end position="65"/>
    </location>
</feature>
<evidence type="ECO:0000259" key="1">
    <source>
        <dbReference type="Pfam" id="PF00534"/>
    </source>
</evidence>
<accession>X1FFP7</accession>
<dbReference type="GO" id="GO:0016757">
    <property type="term" value="F:glycosyltransferase activity"/>
    <property type="evidence" value="ECO:0007669"/>
    <property type="project" value="InterPro"/>
</dbReference>
<sequence length="73" mass="8248">MEFRGYVKEIQGYYNNCDVLIHPSNLDSFSMVLLEAMASGKPVITRNIGGIPELVVENKTGFITNDMDVFIEY</sequence>
<organism evidence="2">
    <name type="scientific">marine sediment metagenome</name>
    <dbReference type="NCBI Taxonomy" id="412755"/>
    <lineage>
        <taxon>unclassified sequences</taxon>
        <taxon>metagenomes</taxon>
        <taxon>ecological metagenomes</taxon>
    </lineage>
</organism>
<gene>
    <name evidence="2" type="ORF">S03H2_25052</name>
</gene>